<dbReference type="STRING" id="27334.A0A0A2KBK3"/>
<dbReference type="AlphaFoldDB" id="A0A0A2KBK3"/>
<dbReference type="GO" id="GO:0016491">
    <property type="term" value="F:oxidoreductase activity"/>
    <property type="evidence" value="ECO:0007669"/>
    <property type="project" value="UniProtKB-KW"/>
</dbReference>
<comment type="caution">
    <text evidence="2">The sequence shown here is derived from an EMBL/GenBank/DDBJ whole genome shotgun (WGS) entry which is preliminary data.</text>
</comment>
<evidence type="ECO:0000313" key="2">
    <source>
        <dbReference type="EMBL" id="KGO51914.1"/>
    </source>
</evidence>
<sequence>MTVVQASQVKLSPKHLGLGRIDAASPVGVIETANELLQQNHDKYHMYFRDVGGHNHIAHSVLTVLAMGGGPKQLQRAYDDGYGYQRPLPPLDPAIVQSLHDQEQFRARMFDLAQYTNFLHFFQTEIDAKGWQAVLQEYCFSRTPLAEAMFSQLYEGLLHPIIHLGFGIEFEQPSIIAEGLAHAASHDSGNIDTFFHNAEQLAQSGSVPVKALVELYEQVRANDKTRTAGRMQDGPFRLRDGPLARAMDEIVAIAAQFQIVPGDQAELERRTAEMINCAAYSAGAAQRPGKVRKVDFFIMHDVTCSIFLSVLIRQAWISLEDRARLVEWKTRLDLAWYAANGAAELRLEDIAGYEPTASKGMDWQELYAAVNEVHDDGHIAKFVRALKNGEEASSSFEGEGGDSFPVKGELWLRIAQMGYDTTKDGVDNSDKWVWGSGFDLAWMKVPELKE</sequence>
<dbReference type="PANTHER" id="PTHR35870">
    <property type="entry name" value="PROTEIN, PUTATIVE (AFU_ORTHOLOGUE AFUA_5G03330)-RELATED"/>
    <property type="match status" value="1"/>
</dbReference>
<evidence type="ECO:0000256" key="1">
    <source>
        <dbReference type="ARBA" id="ARBA00023002"/>
    </source>
</evidence>
<protein>
    <recommendedName>
        <fullName evidence="4">Oxidoreductase AflY</fullName>
    </recommendedName>
</protein>
<keyword evidence="1" id="KW-0560">Oxidoreductase</keyword>
<proteinExistence type="predicted"/>
<dbReference type="Proteomes" id="UP000030143">
    <property type="component" value="Unassembled WGS sequence"/>
</dbReference>
<evidence type="ECO:0008006" key="4">
    <source>
        <dbReference type="Google" id="ProtNLM"/>
    </source>
</evidence>
<dbReference type="EMBL" id="JQFZ01000275">
    <property type="protein sequence ID" value="KGO51914.1"/>
    <property type="molecule type" value="Genomic_DNA"/>
</dbReference>
<evidence type="ECO:0000313" key="3">
    <source>
        <dbReference type="Proteomes" id="UP000030143"/>
    </source>
</evidence>
<gene>
    <name evidence="2" type="ORF">PEX2_063760</name>
</gene>
<accession>A0A0A2KBK3</accession>
<reference evidence="2 3" key="1">
    <citation type="journal article" date="2015" name="Mol. Plant Microbe Interact.">
        <title>Genome, transcriptome, and functional analyses of Penicillium expansum provide new insights into secondary metabolism and pathogenicity.</title>
        <authorList>
            <person name="Ballester A.R."/>
            <person name="Marcet-Houben M."/>
            <person name="Levin E."/>
            <person name="Sela N."/>
            <person name="Selma-Lazaro C."/>
            <person name="Carmona L."/>
            <person name="Wisniewski M."/>
            <person name="Droby S."/>
            <person name="Gonzalez-Candelas L."/>
            <person name="Gabaldon T."/>
        </authorList>
    </citation>
    <scope>NUCLEOTIDE SEQUENCE [LARGE SCALE GENOMIC DNA]</scope>
    <source>
        <strain evidence="2 3">MD-8</strain>
    </source>
</reference>
<dbReference type="PANTHER" id="PTHR35870:SF7">
    <property type="entry name" value="BAEYER-VILLIGER OXIDASE MDPL"/>
    <property type="match status" value="1"/>
</dbReference>
<dbReference type="PhylomeDB" id="A0A0A2KBK3"/>
<dbReference type="Pfam" id="PF14027">
    <property type="entry name" value="Questin_oxidase"/>
    <property type="match status" value="1"/>
</dbReference>
<dbReference type="HOGENOM" id="CLU_019145_2_1_1"/>
<dbReference type="OrthoDB" id="10004862at2759"/>
<keyword evidence="3" id="KW-1185">Reference proteome</keyword>
<name>A0A0A2KBK3_PENEN</name>
<dbReference type="VEuPathDB" id="FungiDB:PEXP_093190"/>
<dbReference type="RefSeq" id="XP_016594712.1">
    <property type="nucleotide sequence ID" value="XM_016743647.1"/>
</dbReference>
<dbReference type="GeneID" id="27679067"/>
<dbReference type="InterPro" id="IPR025337">
    <property type="entry name" value="Questin_oxidase-like"/>
</dbReference>
<organism evidence="2 3">
    <name type="scientific">Penicillium expansum</name>
    <name type="common">Blue mold rot fungus</name>
    <dbReference type="NCBI Taxonomy" id="27334"/>
    <lineage>
        <taxon>Eukaryota</taxon>
        <taxon>Fungi</taxon>
        <taxon>Dikarya</taxon>
        <taxon>Ascomycota</taxon>
        <taxon>Pezizomycotina</taxon>
        <taxon>Eurotiomycetes</taxon>
        <taxon>Eurotiomycetidae</taxon>
        <taxon>Eurotiales</taxon>
        <taxon>Aspergillaceae</taxon>
        <taxon>Penicillium</taxon>
    </lineage>
</organism>